<dbReference type="SUPFAM" id="SSF81383">
    <property type="entry name" value="F-box domain"/>
    <property type="match status" value="1"/>
</dbReference>
<dbReference type="InterPro" id="IPR001810">
    <property type="entry name" value="F-box_dom"/>
</dbReference>
<dbReference type="Gramene" id="KZN11462">
    <property type="protein sequence ID" value="KZN11462"/>
    <property type="gene ID" value="DCAR_004118"/>
</dbReference>
<dbReference type="NCBIfam" id="TIGR01640">
    <property type="entry name" value="F_box_assoc_1"/>
    <property type="match status" value="1"/>
</dbReference>
<evidence type="ECO:0000313" key="1">
    <source>
        <dbReference type="EMBL" id="WOG85209.1"/>
    </source>
</evidence>
<dbReference type="OrthoDB" id="591557at2759"/>
<organism evidence="1 2">
    <name type="scientific">Daucus carota subsp. sativus</name>
    <name type="common">Carrot</name>
    <dbReference type="NCBI Taxonomy" id="79200"/>
    <lineage>
        <taxon>Eukaryota</taxon>
        <taxon>Viridiplantae</taxon>
        <taxon>Streptophyta</taxon>
        <taxon>Embryophyta</taxon>
        <taxon>Tracheophyta</taxon>
        <taxon>Spermatophyta</taxon>
        <taxon>Magnoliopsida</taxon>
        <taxon>eudicotyledons</taxon>
        <taxon>Gunneridae</taxon>
        <taxon>Pentapetalae</taxon>
        <taxon>asterids</taxon>
        <taxon>campanulids</taxon>
        <taxon>Apiales</taxon>
        <taxon>Apiaceae</taxon>
        <taxon>Apioideae</taxon>
        <taxon>Scandiceae</taxon>
        <taxon>Daucinae</taxon>
        <taxon>Daucus</taxon>
        <taxon>Daucus sect. Daucus</taxon>
    </lineage>
</organism>
<keyword evidence="2" id="KW-1185">Reference proteome</keyword>
<dbReference type="OMA" id="KCKANSD"/>
<reference evidence="1" key="1">
    <citation type="journal article" date="2016" name="Nat. Genet.">
        <title>A high-quality carrot genome assembly provides new insights into carotenoid accumulation and asterid genome evolution.</title>
        <authorList>
            <person name="Iorizzo M."/>
            <person name="Ellison S."/>
            <person name="Senalik D."/>
            <person name="Zeng P."/>
            <person name="Satapoomin P."/>
            <person name="Huang J."/>
            <person name="Bowman M."/>
            <person name="Iovene M."/>
            <person name="Sanseverino W."/>
            <person name="Cavagnaro P."/>
            <person name="Yildiz M."/>
            <person name="Macko-Podgorni A."/>
            <person name="Moranska E."/>
            <person name="Grzebelus E."/>
            <person name="Grzebelus D."/>
            <person name="Ashrafi H."/>
            <person name="Zheng Z."/>
            <person name="Cheng S."/>
            <person name="Spooner D."/>
            <person name="Van Deynze A."/>
            <person name="Simon P."/>
        </authorList>
    </citation>
    <scope>NUCLEOTIDE SEQUENCE</scope>
    <source>
        <tissue evidence="1">Leaf</tissue>
    </source>
</reference>
<reference evidence="1" key="2">
    <citation type="submission" date="2022-03" db="EMBL/GenBank/DDBJ databases">
        <title>Draft title - Genomic analysis of global carrot germplasm unveils the trajectory of domestication and the origin of high carotenoid orange carrot.</title>
        <authorList>
            <person name="Iorizzo M."/>
            <person name="Ellison S."/>
            <person name="Senalik D."/>
            <person name="Macko-Podgorni A."/>
            <person name="Grzebelus D."/>
            <person name="Bostan H."/>
            <person name="Rolling W."/>
            <person name="Curaba J."/>
            <person name="Simon P."/>
        </authorList>
    </citation>
    <scope>NUCLEOTIDE SEQUENCE</scope>
    <source>
        <tissue evidence="1">Leaf</tissue>
    </source>
</reference>
<dbReference type="Proteomes" id="UP000077755">
    <property type="component" value="Chromosome 1"/>
</dbReference>
<dbReference type="InterPro" id="IPR017451">
    <property type="entry name" value="F-box-assoc_interact_dom"/>
</dbReference>
<sequence length="395" mass="45287">MGQNVKKKITPAQLPEELVREEILTRLPIKSAVRFKIVSKSWLSLFSDPNFWKKHLTRNSSQNPNDYDCLVAAKHRRVVVLSRYKETFVLPSDNYEVVGSVQGLICLRRAKKLSLWNPAIHQSREFTLPAQHQERHADPSHIGLGFDHPSNDYKVVVCYVSGDSRYGCVYSGNSDSWSDVFVPDNVFFRTEKKDWEKRGPKTIAKYCPYWKCRTYLSNDVHVRSLAVMKFDVGSNEFKLLPEFEFGASEQNWDHGKRYALVTLNDCLTLMTYKPSKDSVVNVYSLDEEGLCVWSKIYSVGPLDLDTHHLDLSQGFRYGGEFVCHFCGNFVCYDPQTNTVNRLAGSTSHLNLISCFPYVPSLVYLQGMKTVHMQTQARISGNTFRTPRRLINSLRG</sequence>
<dbReference type="Pfam" id="PF00646">
    <property type="entry name" value="F-box"/>
    <property type="match status" value="1"/>
</dbReference>
<dbReference type="AlphaFoldDB" id="A0A166IT99"/>
<dbReference type="InterPro" id="IPR036047">
    <property type="entry name" value="F-box-like_dom_sf"/>
</dbReference>
<dbReference type="PANTHER" id="PTHR31672">
    <property type="entry name" value="BNACNNG10540D PROTEIN"/>
    <property type="match status" value="1"/>
</dbReference>
<dbReference type="SMART" id="SM00256">
    <property type="entry name" value="FBOX"/>
    <property type="match status" value="1"/>
</dbReference>
<proteinExistence type="predicted"/>
<dbReference type="InterPro" id="IPR050796">
    <property type="entry name" value="SCF_F-box_component"/>
</dbReference>
<accession>A0A166IT99</accession>
<dbReference type="Pfam" id="PF08268">
    <property type="entry name" value="FBA_3"/>
    <property type="match status" value="1"/>
</dbReference>
<dbReference type="KEGG" id="dcr:108195033"/>
<gene>
    <name evidence="1" type="ORF">DCAR_0104397</name>
</gene>
<dbReference type="CDD" id="cd22157">
    <property type="entry name" value="F-box_AtFBW1-like"/>
    <property type="match status" value="1"/>
</dbReference>
<dbReference type="PANTHER" id="PTHR31672:SF13">
    <property type="entry name" value="F-BOX PROTEIN CPR30-LIKE"/>
    <property type="match status" value="1"/>
</dbReference>
<protein>
    <submittedName>
        <fullName evidence="1">Uncharacterized protein</fullName>
    </submittedName>
</protein>
<dbReference type="EMBL" id="CP093343">
    <property type="protein sequence ID" value="WOG85209.1"/>
    <property type="molecule type" value="Genomic_DNA"/>
</dbReference>
<evidence type="ECO:0000313" key="2">
    <source>
        <dbReference type="Proteomes" id="UP000077755"/>
    </source>
</evidence>
<name>A0A166IT99_DAUCS</name>
<dbReference type="Gene3D" id="1.20.1280.50">
    <property type="match status" value="1"/>
</dbReference>
<dbReference type="InterPro" id="IPR013187">
    <property type="entry name" value="F-box-assoc_dom_typ3"/>
</dbReference>